<evidence type="ECO:0000313" key="2">
    <source>
        <dbReference type="EMBL" id="OGG03601.1"/>
    </source>
</evidence>
<dbReference type="STRING" id="1798371.A2W14_03435"/>
<gene>
    <name evidence="2" type="ORF">A2W14_03435</name>
</gene>
<dbReference type="InterPro" id="IPR036165">
    <property type="entry name" value="YefM-like_sf"/>
</dbReference>
<name>A0A1F5YTS0_9BACT</name>
<sequence length="102" mass="12150">MKLTSITTIDQTVPISEARATLPKLIEKVKNMNFLVLVNKYQPKVALVDLSYFEKLISVYKEWEKYHNFFELEKIRQKVPLYPENEVEKDISYALKKIRRNT</sequence>
<accession>A0A1F5YTS0</accession>
<dbReference type="SUPFAM" id="SSF143120">
    <property type="entry name" value="YefM-like"/>
    <property type="match status" value="1"/>
</dbReference>
<proteinExistence type="inferred from homology"/>
<organism evidence="2 3">
    <name type="scientific">Candidatus Gottesmanbacteria bacterium RBG_16_37_8</name>
    <dbReference type="NCBI Taxonomy" id="1798371"/>
    <lineage>
        <taxon>Bacteria</taxon>
        <taxon>Candidatus Gottesmaniibacteriota</taxon>
    </lineage>
</organism>
<dbReference type="Proteomes" id="UP000176665">
    <property type="component" value="Unassembled WGS sequence"/>
</dbReference>
<protein>
    <recommendedName>
        <fullName evidence="4">Antitoxin</fullName>
    </recommendedName>
</protein>
<evidence type="ECO:0000313" key="3">
    <source>
        <dbReference type="Proteomes" id="UP000176665"/>
    </source>
</evidence>
<dbReference type="EMBL" id="MFJA01000022">
    <property type="protein sequence ID" value="OGG03601.1"/>
    <property type="molecule type" value="Genomic_DNA"/>
</dbReference>
<evidence type="ECO:0000256" key="1">
    <source>
        <dbReference type="ARBA" id="ARBA00009981"/>
    </source>
</evidence>
<comment type="caution">
    <text evidence="2">The sequence shown here is derived from an EMBL/GenBank/DDBJ whole genome shotgun (WGS) entry which is preliminary data.</text>
</comment>
<dbReference type="AlphaFoldDB" id="A0A1F5YTS0"/>
<comment type="similarity">
    <text evidence="1">Belongs to the phD/YefM antitoxin family.</text>
</comment>
<reference evidence="2 3" key="1">
    <citation type="journal article" date="2016" name="Nat. Commun.">
        <title>Thousands of microbial genomes shed light on interconnected biogeochemical processes in an aquifer system.</title>
        <authorList>
            <person name="Anantharaman K."/>
            <person name="Brown C.T."/>
            <person name="Hug L.A."/>
            <person name="Sharon I."/>
            <person name="Castelle C.J."/>
            <person name="Probst A.J."/>
            <person name="Thomas B.C."/>
            <person name="Singh A."/>
            <person name="Wilkins M.J."/>
            <person name="Karaoz U."/>
            <person name="Brodie E.L."/>
            <person name="Williams K.H."/>
            <person name="Hubbard S.S."/>
            <person name="Banfield J.F."/>
        </authorList>
    </citation>
    <scope>NUCLEOTIDE SEQUENCE [LARGE SCALE GENOMIC DNA]</scope>
</reference>
<evidence type="ECO:0008006" key="4">
    <source>
        <dbReference type="Google" id="ProtNLM"/>
    </source>
</evidence>